<feature type="transmembrane region" description="Helical" evidence="1">
    <location>
        <begin position="35"/>
        <end position="55"/>
    </location>
</feature>
<keyword evidence="4" id="KW-1185">Reference proteome</keyword>
<protein>
    <submittedName>
        <fullName evidence="3">DUF2264 domain-containing protein</fullName>
    </submittedName>
</protein>
<dbReference type="RefSeq" id="WP_388019555.1">
    <property type="nucleotide sequence ID" value="NZ_JBHUDT010000005.1"/>
</dbReference>
<comment type="caution">
    <text evidence="3">The sequence shown here is derived from an EMBL/GenBank/DDBJ whole genome shotgun (WGS) entry which is preliminary data.</text>
</comment>
<reference evidence="4" key="1">
    <citation type="journal article" date="2019" name="Int. J. Syst. Evol. Microbiol.">
        <title>The Global Catalogue of Microorganisms (GCM) 10K type strain sequencing project: providing services to taxonomists for standard genome sequencing and annotation.</title>
        <authorList>
            <consortium name="The Broad Institute Genomics Platform"/>
            <consortium name="The Broad Institute Genome Sequencing Center for Infectious Disease"/>
            <person name="Wu L."/>
            <person name="Ma J."/>
        </authorList>
    </citation>
    <scope>NUCLEOTIDE SEQUENCE [LARGE SCALE GENOMIC DNA]</scope>
    <source>
        <strain evidence="4">KCTC 42903</strain>
    </source>
</reference>
<sequence length="88" mass="10246">MKQLAIVLILFIIPLNMFTQNYRTIWVNELTKMAEPYICTGSLYLTALGFLSLGLPENHSFWTSKSEPWTMVKIWRGDASVKRDTYKN</sequence>
<dbReference type="Pfam" id="PF10022">
    <property type="entry name" value="DUF2264"/>
    <property type="match status" value="1"/>
</dbReference>
<keyword evidence="1" id="KW-0812">Transmembrane</keyword>
<evidence type="ECO:0000256" key="1">
    <source>
        <dbReference type="SAM" id="Phobius"/>
    </source>
</evidence>
<evidence type="ECO:0000313" key="4">
    <source>
        <dbReference type="Proteomes" id="UP001597441"/>
    </source>
</evidence>
<accession>A0ABW5JUE1</accession>
<organism evidence="3 4">
    <name type="scientific">Gelatiniphilus marinus</name>
    <dbReference type="NCBI Taxonomy" id="1759464"/>
    <lineage>
        <taxon>Bacteria</taxon>
        <taxon>Pseudomonadati</taxon>
        <taxon>Bacteroidota</taxon>
        <taxon>Flavobacteriia</taxon>
        <taxon>Flavobacteriales</taxon>
        <taxon>Flavobacteriaceae</taxon>
        <taxon>Gelatiniphilus</taxon>
    </lineage>
</organism>
<name>A0ABW5JUE1_9FLAO</name>
<evidence type="ECO:0000259" key="2">
    <source>
        <dbReference type="Pfam" id="PF10022"/>
    </source>
</evidence>
<keyword evidence="1" id="KW-0472">Membrane</keyword>
<gene>
    <name evidence="3" type="ORF">ACFSQS_12810</name>
</gene>
<dbReference type="Proteomes" id="UP001597441">
    <property type="component" value="Unassembled WGS sequence"/>
</dbReference>
<dbReference type="EMBL" id="JBHULK010000005">
    <property type="protein sequence ID" value="MFD2535989.1"/>
    <property type="molecule type" value="Genomic_DNA"/>
</dbReference>
<feature type="domain" description="DUF2264" evidence="2">
    <location>
        <begin position="26"/>
        <end position="69"/>
    </location>
</feature>
<dbReference type="InterPro" id="IPR049349">
    <property type="entry name" value="DUF2264_N"/>
</dbReference>
<evidence type="ECO:0000313" key="3">
    <source>
        <dbReference type="EMBL" id="MFD2535989.1"/>
    </source>
</evidence>
<keyword evidence="1" id="KW-1133">Transmembrane helix</keyword>
<proteinExistence type="predicted"/>